<reference evidence="1 2" key="1">
    <citation type="submission" date="2023-10" db="EMBL/GenBank/DDBJ databases">
        <title>179-bfca-hs.</title>
        <authorList>
            <person name="Miliotis G."/>
            <person name="Sengupta P."/>
            <person name="Hameed A."/>
            <person name="Chuvochina M."/>
            <person name="Mcdonagh F."/>
            <person name="Simpson A.C."/>
            <person name="Singh N.K."/>
            <person name="Rekha P.D."/>
            <person name="Raman K."/>
            <person name="Hugenholtz P."/>
            <person name="Venkateswaran K."/>
        </authorList>
    </citation>
    <scope>NUCLEOTIDE SEQUENCE [LARGE SCALE GENOMIC DNA]</scope>
    <source>
        <strain evidence="1 2">179-BFC-A-HS</strain>
    </source>
</reference>
<organism evidence="1 2">
    <name type="scientific">Tigheibacillus jepli</name>
    <dbReference type="NCBI Taxonomy" id="3035914"/>
    <lineage>
        <taxon>Bacteria</taxon>
        <taxon>Bacillati</taxon>
        <taxon>Bacillota</taxon>
        <taxon>Bacilli</taxon>
        <taxon>Bacillales</taxon>
        <taxon>Bacillaceae</taxon>
        <taxon>Tigheibacillus</taxon>
    </lineage>
</organism>
<protein>
    <submittedName>
        <fullName evidence="1">Uncharacterized protein</fullName>
    </submittedName>
</protein>
<dbReference type="Proteomes" id="UP001228376">
    <property type="component" value="Unassembled WGS sequence"/>
</dbReference>
<accession>A0ABU5CID2</accession>
<sequence length="46" mass="5087">MQATEASLQQHGMQWTACQELDLEEAIAILLSNEKKNAKEIAKKGS</sequence>
<gene>
    <name evidence="1" type="ORF">P5G51_012375</name>
</gene>
<evidence type="ECO:0000313" key="1">
    <source>
        <dbReference type="EMBL" id="MDY0406080.1"/>
    </source>
</evidence>
<name>A0ABU5CID2_9BACI</name>
<comment type="caution">
    <text evidence="1">The sequence shown here is derived from an EMBL/GenBank/DDBJ whole genome shotgun (WGS) entry which is preliminary data.</text>
</comment>
<evidence type="ECO:0000313" key="2">
    <source>
        <dbReference type="Proteomes" id="UP001228376"/>
    </source>
</evidence>
<keyword evidence="2" id="KW-1185">Reference proteome</keyword>
<dbReference type="RefSeq" id="WP_306066202.1">
    <property type="nucleotide sequence ID" value="NZ_JAROCA020000001.1"/>
</dbReference>
<dbReference type="EMBL" id="JAROCA020000001">
    <property type="protein sequence ID" value="MDY0406080.1"/>
    <property type="molecule type" value="Genomic_DNA"/>
</dbReference>
<proteinExistence type="predicted"/>